<sequence length="71" mass="7733">MEGSVGRASGSLAASAVLRCPIDAEDEILQRTEHPTCIEFSKSVHDYVKGMGTVGNLQQIYFAAENDEWTT</sequence>
<accession>A0A0G4PTD6</accession>
<keyword evidence="2" id="KW-1185">Reference proteome</keyword>
<dbReference type="EMBL" id="HG793168">
    <property type="protein sequence ID" value="CRL29393.1"/>
    <property type="molecule type" value="Genomic_DNA"/>
</dbReference>
<dbReference type="STRING" id="1429867.A0A0G4PTD6"/>
<organism evidence="1 2">
    <name type="scientific">Penicillium camemberti (strain FM 013)</name>
    <dbReference type="NCBI Taxonomy" id="1429867"/>
    <lineage>
        <taxon>Eukaryota</taxon>
        <taxon>Fungi</taxon>
        <taxon>Dikarya</taxon>
        <taxon>Ascomycota</taxon>
        <taxon>Pezizomycotina</taxon>
        <taxon>Eurotiomycetes</taxon>
        <taxon>Eurotiomycetidae</taxon>
        <taxon>Eurotiales</taxon>
        <taxon>Aspergillaceae</taxon>
        <taxon>Penicillium</taxon>
    </lineage>
</organism>
<proteinExistence type="predicted"/>
<evidence type="ECO:0000313" key="1">
    <source>
        <dbReference type="EMBL" id="CRL29393.1"/>
    </source>
</evidence>
<protein>
    <submittedName>
        <fullName evidence="1">Str. FM013</fullName>
    </submittedName>
</protein>
<gene>
    <name evidence="1" type="ORF">PCAMFM013_S035g000088</name>
</gene>
<reference evidence="1 2" key="1">
    <citation type="journal article" date="2014" name="Nat. Commun.">
        <title>Multiple recent horizontal transfers of a large genomic region in cheese making fungi.</title>
        <authorList>
            <person name="Cheeseman K."/>
            <person name="Ropars J."/>
            <person name="Renault P."/>
            <person name="Dupont J."/>
            <person name="Gouzy J."/>
            <person name="Branca A."/>
            <person name="Abraham A.L."/>
            <person name="Ceppi M."/>
            <person name="Conseiller E."/>
            <person name="Debuchy R."/>
            <person name="Malagnac F."/>
            <person name="Goarin A."/>
            <person name="Silar P."/>
            <person name="Lacoste S."/>
            <person name="Sallet E."/>
            <person name="Bensimon A."/>
            <person name="Giraud T."/>
            <person name="Brygoo Y."/>
        </authorList>
    </citation>
    <scope>NUCLEOTIDE SEQUENCE [LARGE SCALE GENOMIC DNA]</scope>
    <source>
        <strain evidence="2">FM 013</strain>
    </source>
</reference>
<name>A0A0G4PTD6_PENC3</name>
<evidence type="ECO:0000313" key="2">
    <source>
        <dbReference type="Proteomes" id="UP000053732"/>
    </source>
</evidence>
<dbReference type="AlphaFoldDB" id="A0A0G4PTD6"/>
<dbReference type="Proteomes" id="UP000053732">
    <property type="component" value="Unassembled WGS sequence"/>
</dbReference>